<comment type="caution">
    <text evidence="1">The sequence shown here is derived from an EMBL/GenBank/DDBJ whole genome shotgun (WGS) entry which is preliminary data.</text>
</comment>
<dbReference type="Pfam" id="PF08872">
    <property type="entry name" value="KGK"/>
    <property type="match status" value="1"/>
</dbReference>
<evidence type="ECO:0000313" key="1">
    <source>
        <dbReference type="EMBL" id="VXD20221.1"/>
    </source>
</evidence>
<keyword evidence="2" id="KW-1185">Reference proteome</keyword>
<accession>A0A7Z9BSQ2</accession>
<reference evidence="1" key="1">
    <citation type="submission" date="2019-10" db="EMBL/GenBank/DDBJ databases">
        <authorList>
            <consortium name="Genoscope - CEA"/>
            <person name="William W."/>
        </authorList>
    </citation>
    <scope>NUCLEOTIDE SEQUENCE [LARGE SCALE GENOMIC DNA]</scope>
    <source>
        <strain evidence="1">BBR_PRJEB10994</strain>
    </source>
</reference>
<dbReference type="AlphaFoldDB" id="A0A7Z9BSQ2"/>
<protein>
    <submittedName>
        <fullName evidence="1">Uncharacterized protein</fullName>
    </submittedName>
</protein>
<organism evidence="1 2">
    <name type="scientific">Planktothrix paucivesiculata PCC 9631</name>
    <dbReference type="NCBI Taxonomy" id="671071"/>
    <lineage>
        <taxon>Bacteria</taxon>
        <taxon>Bacillati</taxon>
        <taxon>Cyanobacteriota</taxon>
        <taxon>Cyanophyceae</taxon>
        <taxon>Oscillatoriophycideae</taxon>
        <taxon>Oscillatoriales</taxon>
        <taxon>Microcoleaceae</taxon>
        <taxon>Planktothrix</taxon>
    </lineage>
</organism>
<sequence>MNHEFFSLTENDYIVKLGKDAFTISRLKELIAIQLEEHIINYGDFFNLTFSPAKHNDFCFDMRSVQLMFPFEGMSGYLLPLGSKDWIPGQVRVQANLKLDPDTLEQSFSVDIQFATDEPRIMDIFHYPSNFKEDQITNHGLSSCHLLHQS</sequence>
<dbReference type="RefSeq" id="WP_083618734.1">
    <property type="nucleotide sequence ID" value="NZ_LR735008.1"/>
</dbReference>
<proteinExistence type="predicted"/>
<gene>
    <name evidence="1" type="ORF">PL9631_500084</name>
</gene>
<dbReference type="EMBL" id="CZCS02000191">
    <property type="protein sequence ID" value="VXD20221.1"/>
    <property type="molecule type" value="Genomic_DNA"/>
</dbReference>
<dbReference type="OrthoDB" id="454733at2"/>
<dbReference type="InterPro" id="IPR014971">
    <property type="entry name" value="KGK"/>
</dbReference>
<evidence type="ECO:0000313" key="2">
    <source>
        <dbReference type="Proteomes" id="UP000182190"/>
    </source>
</evidence>
<name>A0A7Z9BSQ2_9CYAN</name>
<dbReference type="Proteomes" id="UP000182190">
    <property type="component" value="Unassembled WGS sequence"/>
</dbReference>